<feature type="region of interest" description="Disordered" evidence="1">
    <location>
        <begin position="269"/>
        <end position="303"/>
    </location>
</feature>
<keyword evidence="3" id="KW-1185">Reference proteome</keyword>
<dbReference type="Proteomes" id="UP000235672">
    <property type="component" value="Unassembled WGS sequence"/>
</dbReference>
<evidence type="ECO:0000256" key="1">
    <source>
        <dbReference type="SAM" id="MobiDB-lite"/>
    </source>
</evidence>
<sequence length="396" mass="46548">MEYWRSKESEWPQLVAIVFDFLAIPAISSEYKQPLISQRHNWLRSFYGKNGLVTSSRSSPEHPEDDDLMELSKLFSQNKKIEETEAWNNNHTDYSLDLEHDAWSKNEPILYTHVCEESAKFLYKPKDFMAGFNTMTIKRKQYFRLLVLLQLQDVDRRLKCANKKDAKSGWSVLNVDDGPRNNLIVRRFATLKSLGSFLDTLDPLQLKRNYDDADHRKKFRCIFKSQLDSFDGFTFQFMWESKVLLHMKVILDSSYNTISESDWVRPSTQNALETKVPGQPGRSREHIGEEANSTGGREKSDGWKQLDKRLKKEERWGYYVERDWRQELKKGEEWKKNIRRVTNHDYAPPVPEEWGLEDIANHIIFRSILLCLLFCTAPDTSDMLLSGLWEHVIPVI</sequence>
<dbReference type="EMBL" id="KZ613501">
    <property type="protein sequence ID" value="PMD17225.1"/>
    <property type="molecule type" value="Genomic_DNA"/>
</dbReference>
<accession>A0A2J6PT62</accession>
<evidence type="ECO:0000313" key="2">
    <source>
        <dbReference type="EMBL" id="PMD17225.1"/>
    </source>
</evidence>
<name>A0A2J6PT62_9HELO</name>
<protein>
    <submittedName>
        <fullName evidence="2">Uncharacterized protein</fullName>
    </submittedName>
</protein>
<gene>
    <name evidence="2" type="ORF">NA56DRAFT_662518</name>
</gene>
<evidence type="ECO:0000313" key="3">
    <source>
        <dbReference type="Proteomes" id="UP000235672"/>
    </source>
</evidence>
<organism evidence="2 3">
    <name type="scientific">Hyaloscypha hepaticicola</name>
    <dbReference type="NCBI Taxonomy" id="2082293"/>
    <lineage>
        <taxon>Eukaryota</taxon>
        <taxon>Fungi</taxon>
        <taxon>Dikarya</taxon>
        <taxon>Ascomycota</taxon>
        <taxon>Pezizomycotina</taxon>
        <taxon>Leotiomycetes</taxon>
        <taxon>Helotiales</taxon>
        <taxon>Hyaloscyphaceae</taxon>
        <taxon>Hyaloscypha</taxon>
    </lineage>
</organism>
<dbReference type="AlphaFoldDB" id="A0A2J6PT62"/>
<reference evidence="2 3" key="1">
    <citation type="submission" date="2016-05" db="EMBL/GenBank/DDBJ databases">
        <title>A degradative enzymes factory behind the ericoid mycorrhizal symbiosis.</title>
        <authorList>
            <consortium name="DOE Joint Genome Institute"/>
            <person name="Martino E."/>
            <person name="Morin E."/>
            <person name="Grelet G."/>
            <person name="Kuo A."/>
            <person name="Kohler A."/>
            <person name="Daghino S."/>
            <person name="Barry K."/>
            <person name="Choi C."/>
            <person name="Cichocki N."/>
            <person name="Clum A."/>
            <person name="Copeland A."/>
            <person name="Hainaut M."/>
            <person name="Haridas S."/>
            <person name="Labutti K."/>
            <person name="Lindquist E."/>
            <person name="Lipzen A."/>
            <person name="Khouja H.-R."/>
            <person name="Murat C."/>
            <person name="Ohm R."/>
            <person name="Olson A."/>
            <person name="Spatafora J."/>
            <person name="Veneault-Fourrey C."/>
            <person name="Henrissat B."/>
            <person name="Grigoriev I."/>
            <person name="Martin F."/>
            <person name="Perotto S."/>
        </authorList>
    </citation>
    <scope>NUCLEOTIDE SEQUENCE [LARGE SCALE GENOMIC DNA]</scope>
    <source>
        <strain evidence="2 3">UAMH 7357</strain>
    </source>
</reference>
<proteinExistence type="predicted"/>